<dbReference type="GO" id="GO:0016787">
    <property type="term" value="F:hydrolase activity"/>
    <property type="evidence" value="ECO:0007669"/>
    <property type="project" value="UniProtKB-KW"/>
</dbReference>
<accession>A0ABN3DPB9</accession>
<dbReference type="Proteomes" id="UP001500929">
    <property type="component" value="Unassembled WGS sequence"/>
</dbReference>
<dbReference type="Gene3D" id="3.40.50.1700">
    <property type="entry name" value="Glycoside hydrolase family 3 C-terminal domain"/>
    <property type="match status" value="1"/>
</dbReference>
<keyword evidence="7" id="KW-1185">Reference proteome</keyword>
<name>A0ABN3DPB9_9MICO</name>
<sequence>MTLEHDLAPSGLPPASDRVLDLLSRMTLDEKLAQLVGYWVDQGGEVVAPMAGEMASSTRYDEATAHGIGHLTRVYGTRPVDPADRAAWLWREQRRLRRETRLGIPALVHEEVLTGLAAWKAATFPTPLAWGAAFDPALVERMGAAIGRSMRELGVHQGLAPVLDVIRDPRWGRVDECIGEDPYLVGTVGTAYVRGLQSAGVHATLKHFVGYSASQGGRNHAPVHAGRRELEDVLLPPFEMAVRLGGVRSVMNSYAEIDGMPVGATAEYLTGVLRDRWGFDGVVVSDYFAVAFLQTMHGVAADRGEAAGLALAAGIDVELPSGDAYLGPLASRVRSGGVPEALVDLAVVRALTQKEELGLLDDDYDEVLGEAPAVVDVDDAEHRALARQLAEESLVLVSNDGVLPLPAGVRVALIGPNADSAEALMGCYSFANHVLAHHPGTPYGFEIPTVREAFVRRFGAGAVEYAEGCGFEGAAEGVEAFGVEASGAGAAAAVEAAVAAALAADVAVVVVGDRAGLFGRGTVGEGNDVESLELPGRQRALVEAVAATGTPVVLVVLSGRPYAIGWAVDGVGGRHAGEPTGAVSAVVQAFFPGEEGATALAAVLAGDVEPSGRLPVSLPRAAGAQPYSYLHPILGGPTEITSADSTPVRPFGFGLGYTSFERSGLRVASPTVVAGEPVAATVRVRNSGARRGVDLVQLYGRDVLGSVTRPVAQLLGYLRVALEPGEEVEVRFEVPAVRLAFTDARYERVVEPGVLELWVGGSSAERETETSVLIEGEVWHVGDALPAVTLAEVVSRSRG</sequence>
<dbReference type="InterPro" id="IPR013783">
    <property type="entry name" value="Ig-like_fold"/>
</dbReference>
<keyword evidence="4" id="KW-0326">Glycosidase</keyword>
<dbReference type="Gene3D" id="3.20.20.300">
    <property type="entry name" value="Glycoside hydrolase, family 3, N-terminal domain"/>
    <property type="match status" value="1"/>
</dbReference>
<protein>
    <submittedName>
        <fullName evidence="6">Glycoside hydrolase family 3 N-terminal domain-containing protein</fullName>
    </submittedName>
</protein>
<keyword evidence="3" id="KW-0119">Carbohydrate metabolism</keyword>
<dbReference type="SMART" id="SM01217">
    <property type="entry name" value="Fn3_like"/>
    <property type="match status" value="1"/>
</dbReference>
<evidence type="ECO:0000256" key="4">
    <source>
        <dbReference type="RuleBase" id="RU361161"/>
    </source>
</evidence>
<evidence type="ECO:0000259" key="5">
    <source>
        <dbReference type="SMART" id="SM01217"/>
    </source>
</evidence>
<dbReference type="InterPro" id="IPR002772">
    <property type="entry name" value="Glyco_hydro_3_C"/>
</dbReference>
<dbReference type="Pfam" id="PF14310">
    <property type="entry name" value="Fn3-like"/>
    <property type="match status" value="1"/>
</dbReference>
<dbReference type="PANTHER" id="PTHR42715">
    <property type="entry name" value="BETA-GLUCOSIDASE"/>
    <property type="match status" value="1"/>
</dbReference>
<evidence type="ECO:0000256" key="2">
    <source>
        <dbReference type="ARBA" id="ARBA00022801"/>
    </source>
</evidence>
<dbReference type="PRINTS" id="PR00133">
    <property type="entry name" value="GLHYDRLASE3"/>
</dbReference>
<evidence type="ECO:0000256" key="3">
    <source>
        <dbReference type="ARBA" id="ARBA00023277"/>
    </source>
</evidence>
<reference evidence="6 7" key="1">
    <citation type="journal article" date="2019" name="Int. J. Syst. Evol. Microbiol.">
        <title>The Global Catalogue of Microorganisms (GCM) 10K type strain sequencing project: providing services to taxonomists for standard genome sequencing and annotation.</title>
        <authorList>
            <consortium name="The Broad Institute Genomics Platform"/>
            <consortium name="The Broad Institute Genome Sequencing Center for Infectious Disease"/>
            <person name="Wu L."/>
            <person name="Ma J."/>
        </authorList>
    </citation>
    <scope>NUCLEOTIDE SEQUENCE [LARGE SCALE GENOMIC DNA]</scope>
    <source>
        <strain evidence="6 7">JCM 16117</strain>
    </source>
</reference>
<dbReference type="Gene3D" id="2.60.40.10">
    <property type="entry name" value="Immunoglobulins"/>
    <property type="match status" value="1"/>
</dbReference>
<comment type="caution">
    <text evidence="6">The sequence shown here is derived from an EMBL/GenBank/DDBJ whole genome shotgun (WGS) entry which is preliminary data.</text>
</comment>
<gene>
    <name evidence="6" type="ORF">GCM10009851_24180</name>
</gene>
<proteinExistence type="inferred from homology"/>
<dbReference type="PROSITE" id="PS00775">
    <property type="entry name" value="GLYCOSYL_HYDROL_F3"/>
    <property type="match status" value="1"/>
</dbReference>
<dbReference type="Pfam" id="PF00933">
    <property type="entry name" value="Glyco_hydro_3"/>
    <property type="match status" value="1"/>
</dbReference>
<organism evidence="6 7">
    <name type="scientific">Herbiconiux moechotypicola</name>
    <dbReference type="NCBI Taxonomy" id="637393"/>
    <lineage>
        <taxon>Bacteria</taxon>
        <taxon>Bacillati</taxon>
        <taxon>Actinomycetota</taxon>
        <taxon>Actinomycetes</taxon>
        <taxon>Micrococcales</taxon>
        <taxon>Microbacteriaceae</taxon>
        <taxon>Herbiconiux</taxon>
    </lineage>
</organism>
<dbReference type="SUPFAM" id="SSF51445">
    <property type="entry name" value="(Trans)glycosidases"/>
    <property type="match status" value="1"/>
</dbReference>
<dbReference type="InterPro" id="IPR026891">
    <property type="entry name" value="Fn3-like"/>
</dbReference>
<dbReference type="EMBL" id="BAAAQY010000006">
    <property type="protein sequence ID" value="GAA2238311.1"/>
    <property type="molecule type" value="Genomic_DNA"/>
</dbReference>
<dbReference type="InterPro" id="IPR001764">
    <property type="entry name" value="Glyco_hydro_3_N"/>
</dbReference>
<comment type="similarity">
    <text evidence="1 4">Belongs to the glycosyl hydrolase 3 family.</text>
</comment>
<dbReference type="InterPro" id="IPR036881">
    <property type="entry name" value="Glyco_hydro_3_C_sf"/>
</dbReference>
<dbReference type="InterPro" id="IPR017853">
    <property type="entry name" value="GH"/>
</dbReference>
<feature type="domain" description="Fibronectin type III-like" evidence="5">
    <location>
        <begin position="694"/>
        <end position="763"/>
    </location>
</feature>
<evidence type="ECO:0000313" key="6">
    <source>
        <dbReference type="EMBL" id="GAA2238311.1"/>
    </source>
</evidence>
<keyword evidence="2 4" id="KW-0378">Hydrolase</keyword>
<dbReference type="SUPFAM" id="SSF52279">
    <property type="entry name" value="Beta-D-glucan exohydrolase, C-terminal domain"/>
    <property type="match status" value="1"/>
</dbReference>
<dbReference type="InterPro" id="IPR019800">
    <property type="entry name" value="Glyco_hydro_3_AS"/>
</dbReference>
<dbReference type="InterPro" id="IPR036962">
    <property type="entry name" value="Glyco_hydro_3_N_sf"/>
</dbReference>
<evidence type="ECO:0000256" key="1">
    <source>
        <dbReference type="ARBA" id="ARBA00005336"/>
    </source>
</evidence>
<evidence type="ECO:0000313" key="7">
    <source>
        <dbReference type="Proteomes" id="UP001500929"/>
    </source>
</evidence>
<dbReference type="Pfam" id="PF01915">
    <property type="entry name" value="Glyco_hydro_3_C"/>
    <property type="match status" value="1"/>
</dbReference>
<dbReference type="PANTHER" id="PTHR42715:SF10">
    <property type="entry name" value="BETA-GLUCOSIDASE"/>
    <property type="match status" value="1"/>
</dbReference>
<dbReference type="InterPro" id="IPR050288">
    <property type="entry name" value="Cellulose_deg_GH3"/>
</dbReference>